<evidence type="ECO:0000256" key="7">
    <source>
        <dbReference type="SAM" id="Coils"/>
    </source>
</evidence>
<keyword evidence="1" id="KW-0489">Methyltransferase</keyword>
<sequence length="664" mass="76425">MTDNNPVNLQATAARDVDPSSWNDSLLKSIKSSLKNDKYPSFSKKNQEVIKNILAKIPQLDDNVTKIFDINYNRKNASKSKQHREQGNKYYSLLKNENLNNAIDEYTKSVAYASPNDDELSLAYANRSAALFKSRLYSHCLNDIEQALSNHYPDNLKAKLYARKSICQKLSRSFDDDQGKKSFQQANKWLNKMDEKNKKFTEKLLQEYKTTTNEVHNREFGIWTTIKPVPTLKNKNKQLSELSGSVKLSYDDKFGWQLIATSDIEPDDVVYVHKPYAKIVLDSMKYKICSLCCKQIWSSVPCDDCPDAFYCSTTCKKIGQMEHHNYECRVIGPMMEFNMKDYFFMALRLAVKALDDADDSFELLKSNISELNNKQVKVNEKYTRGVIDPTKFSSIYNMNTNEMVVKINKPELLRGSILIAYLLVTKTEFIGRKLTGSIGDLKDDDDFVFMIEFIEKLASLSMTNMFTIDMRLDTEVMDDSIKRIDIGLGISVCQSLINHSCNPNVFCRYHDDHIIAHCLQPVKKGEQIFTCYGAHFNKLTKNERQVILYDGHQFKCRCEACNNNWPVKPIKSTASSFSCKHERQELNRIFKAFKHDMEMRTGFVTATAQMGVLTTVQHHEQGEIAEGVKILSNRFGKNSTEAYQFMKLLKRVFCFGDVPFYIVK</sequence>
<protein>
    <recommendedName>
        <fullName evidence="8">SET domain-containing protein</fullName>
    </recommendedName>
</protein>
<name>A0A834Y1K5_APHGI</name>
<evidence type="ECO:0000256" key="4">
    <source>
        <dbReference type="ARBA" id="ARBA00022723"/>
    </source>
</evidence>
<keyword evidence="10" id="KW-1185">Reference proteome</keyword>
<keyword evidence="7" id="KW-0175">Coiled coil</keyword>
<gene>
    <name evidence="9" type="ORF">HCN44_006516</name>
</gene>
<evidence type="ECO:0000313" key="10">
    <source>
        <dbReference type="Proteomes" id="UP000639338"/>
    </source>
</evidence>
<evidence type="ECO:0000256" key="3">
    <source>
        <dbReference type="ARBA" id="ARBA00022691"/>
    </source>
</evidence>
<accession>A0A834Y1K5</accession>
<dbReference type="EMBL" id="JACMRX010000002">
    <property type="protein sequence ID" value="KAF7995409.1"/>
    <property type="molecule type" value="Genomic_DNA"/>
</dbReference>
<organism evidence="9 10">
    <name type="scientific">Aphidius gifuensis</name>
    <name type="common">Parasitoid wasp</name>
    <dbReference type="NCBI Taxonomy" id="684658"/>
    <lineage>
        <taxon>Eukaryota</taxon>
        <taxon>Metazoa</taxon>
        <taxon>Ecdysozoa</taxon>
        <taxon>Arthropoda</taxon>
        <taxon>Hexapoda</taxon>
        <taxon>Insecta</taxon>
        <taxon>Pterygota</taxon>
        <taxon>Neoptera</taxon>
        <taxon>Endopterygota</taxon>
        <taxon>Hymenoptera</taxon>
        <taxon>Apocrita</taxon>
        <taxon>Ichneumonoidea</taxon>
        <taxon>Braconidae</taxon>
        <taxon>Aphidiinae</taxon>
        <taxon>Aphidius</taxon>
    </lineage>
</organism>
<dbReference type="SUPFAM" id="SSF48452">
    <property type="entry name" value="TPR-like"/>
    <property type="match status" value="1"/>
</dbReference>
<keyword evidence="6" id="KW-0862">Zinc</keyword>
<dbReference type="InterPro" id="IPR052097">
    <property type="entry name" value="SET-MYND_domain_protein"/>
</dbReference>
<dbReference type="GO" id="GO:0008276">
    <property type="term" value="F:protein methyltransferase activity"/>
    <property type="evidence" value="ECO:0007669"/>
    <property type="project" value="UniProtKB-ARBA"/>
</dbReference>
<evidence type="ECO:0000256" key="6">
    <source>
        <dbReference type="ARBA" id="ARBA00022833"/>
    </source>
</evidence>
<dbReference type="PROSITE" id="PS50280">
    <property type="entry name" value="SET"/>
    <property type="match status" value="1"/>
</dbReference>
<dbReference type="InterPro" id="IPR001214">
    <property type="entry name" value="SET_dom"/>
</dbReference>
<dbReference type="Proteomes" id="UP000639338">
    <property type="component" value="Unassembled WGS sequence"/>
</dbReference>
<dbReference type="PANTHER" id="PTHR46165:SF2">
    <property type="entry name" value="SET AND MYND DOMAIN-CONTAINING PROTEIN 4"/>
    <property type="match status" value="1"/>
</dbReference>
<proteinExistence type="predicted"/>
<dbReference type="GO" id="GO:0005634">
    <property type="term" value="C:nucleus"/>
    <property type="evidence" value="ECO:0007669"/>
    <property type="project" value="TreeGrafter"/>
</dbReference>
<dbReference type="InterPro" id="IPR046341">
    <property type="entry name" value="SET_dom_sf"/>
</dbReference>
<dbReference type="PROSITE" id="PS01360">
    <property type="entry name" value="ZF_MYND_1"/>
    <property type="match status" value="1"/>
</dbReference>
<evidence type="ECO:0000256" key="5">
    <source>
        <dbReference type="ARBA" id="ARBA00022771"/>
    </source>
</evidence>
<dbReference type="InterPro" id="IPR011990">
    <property type="entry name" value="TPR-like_helical_dom_sf"/>
</dbReference>
<evidence type="ECO:0000313" key="9">
    <source>
        <dbReference type="EMBL" id="KAF7995409.1"/>
    </source>
</evidence>
<dbReference type="GO" id="GO:0008270">
    <property type="term" value="F:zinc ion binding"/>
    <property type="evidence" value="ECO:0007669"/>
    <property type="project" value="UniProtKB-KW"/>
</dbReference>
<dbReference type="InterPro" id="IPR002893">
    <property type="entry name" value="Znf_MYND"/>
</dbReference>
<dbReference type="SUPFAM" id="SSF82199">
    <property type="entry name" value="SET domain"/>
    <property type="match status" value="1"/>
</dbReference>
<dbReference type="Pfam" id="PF00856">
    <property type="entry name" value="SET"/>
    <property type="match status" value="1"/>
</dbReference>
<reference evidence="9 10" key="1">
    <citation type="submission" date="2020-08" db="EMBL/GenBank/DDBJ databases">
        <title>Aphidius gifuensis genome sequencing and assembly.</title>
        <authorList>
            <person name="Du Z."/>
        </authorList>
    </citation>
    <scope>NUCLEOTIDE SEQUENCE [LARGE SCALE GENOMIC DNA]</scope>
    <source>
        <strain evidence="9">YNYX2018</strain>
        <tissue evidence="9">Adults</tissue>
    </source>
</reference>
<keyword evidence="5" id="KW-0863">Zinc-finger</keyword>
<dbReference type="GO" id="GO:0042826">
    <property type="term" value="F:histone deacetylase binding"/>
    <property type="evidence" value="ECO:0007669"/>
    <property type="project" value="TreeGrafter"/>
</dbReference>
<keyword evidence="3" id="KW-0949">S-adenosyl-L-methionine</keyword>
<evidence type="ECO:0000256" key="2">
    <source>
        <dbReference type="ARBA" id="ARBA00022679"/>
    </source>
</evidence>
<comment type="caution">
    <text evidence="9">The sequence shown here is derived from an EMBL/GenBank/DDBJ whole genome shotgun (WGS) entry which is preliminary data.</text>
</comment>
<feature type="domain" description="SET" evidence="8">
    <location>
        <begin position="244"/>
        <end position="533"/>
    </location>
</feature>
<dbReference type="GO" id="GO:0008170">
    <property type="term" value="F:N-methyltransferase activity"/>
    <property type="evidence" value="ECO:0007669"/>
    <property type="project" value="UniProtKB-ARBA"/>
</dbReference>
<dbReference type="Gene3D" id="2.170.270.10">
    <property type="entry name" value="SET domain"/>
    <property type="match status" value="1"/>
</dbReference>
<evidence type="ECO:0000259" key="8">
    <source>
        <dbReference type="PROSITE" id="PS50280"/>
    </source>
</evidence>
<dbReference type="SUPFAM" id="SSF144232">
    <property type="entry name" value="HIT/MYND zinc finger-like"/>
    <property type="match status" value="1"/>
</dbReference>
<dbReference type="AlphaFoldDB" id="A0A834Y1K5"/>
<keyword evidence="4" id="KW-0479">Metal-binding</keyword>
<dbReference type="GO" id="GO:0005737">
    <property type="term" value="C:cytoplasm"/>
    <property type="evidence" value="ECO:0007669"/>
    <property type="project" value="TreeGrafter"/>
</dbReference>
<dbReference type="Gene3D" id="1.25.40.10">
    <property type="entry name" value="Tetratricopeptide repeat domain"/>
    <property type="match status" value="1"/>
</dbReference>
<feature type="coiled-coil region" evidence="7">
    <location>
        <begin position="354"/>
        <end position="381"/>
    </location>
</feature>
<dbReference type="OrthoDB" id="7770870at2759"/>
<dbReference type="PANTHER" id="PTHR46165">
    <property type="entry name" value="SET AND MYND DOMAIN-CONTAINING PROTEIN 4"/>
    <property type="match status" value="1"/>
</dbReference>
<evidence type="ECO:0000256" key="1">
    <source>
        <dbReference type="ARBA" id="ARBA00022603"/>
    </source>
</evidence>
<keyword evidence="2" id="KW-0808">Transferase</keyword>
<dbReference type="GO" id="GO:0008757">
    <property type="term" value="F:S-adenosylmethionine-dependent methyltransferase activity"/>
    <property type="evidence" value="ECO:0007669"/>
    <property type="project" value="UniProtKB-ARBA"/>
</dbReference>
<dbReference type="GO" id="GO:0032259">
    <property type="term" value="P:methylation"/>
    <property type="evidence" value="ECO:0007669"/>
    <property type="project" value="UniProtKB-KW"/>
</dbReference>